<comment type="caution">
    <text evidence="2">The sequence shown here is derived from an EMBL/GenBank/DDBJ whole genome shotgun (WGS) entry which is preliminary data.</text>
</comment>
<proteinExistence type="predicted"/>
<dbReference type="Proteomes" id="UP000736335">
    <property type="component" value="Unassembled WGS sequence"/>
</dbReference>
<feature type="region of interest" description="Disordered" evidence="1">
    <location>
        <begin position="114"/>
        <end position="136"/>
    </location>
</feature>
<dbReference type="EMBL" id="WIUZ02000007">
    <property type="protein sequence ID" value="KAF9785369.1"/>
    <property type="molecule type" value="Genomic_DNA"/>
</dbReference>
<gene>
    <name evidence="2" type="ORF">BJ322DRAFT_1108808</name>
</gene>
<protein>
    <submittedName>
        <fullName evidence="2">Uncharacterized protein</fullName>
    </submittedName>
</protein>
<dbReference type="OrthoDB" id="6359816at2759"/>
<accession>A0A9P6L7A4</accession>
<evidence type="ECO:0000256" key="1">
    <source>
        <dbReference type="SAM" id="MobiDB-lite"/>
    </source>
</evidence>
<sequence>MNYSVKEEADRHPHVPPPCSPKVIYSLAVTLDIRPLRDLALKEIRSRITSTNVVNEFFAGPMSRLTEVMKMQYELLRDKFNNQDTNASAVDLIKSIADGTRAHHGSALKYGLRKGFSRTVPPPPQLSSALSSHRSP</sequence>
<name>A0A9P6L7A4_9AGAM</name>
<feature type="compositionally biased region" description="Low complexity" evidence="1">
    <location>
        <begin position="126"/>
        <end position="136"/>
    </location>
</feature>
<reference evidence="2" key="1">
    <citation type="journal article" date="2020" name="Nat. Commun.">
        <title>Large-scale genome sequencing of mycorrhizal fungi provides insights into the early evolution of symbiotic traits.</title>
        <authorList>
            <person name="Miyauchi S."/>
            <person name="Kiss E."/>
            <person name="Kuo A."/>
            <person name="Drula E."/>
            <person name="Kohler A."/>
            <person name="Sanchez-Garcia M."/>
            <person name="Morin E."/>
            <person name="Andreopoulos B."/>
            <person name="Barry K.W."/>
            <person name="Bonito G."/>
            <person name="Buee M."/>
            <person name="Carver A."/>
            <person name="Chen C."/>
            <person name="Cichocki N."/>
            <person name="Clum A."/>
            <person name="Culley D."/>
            <person name="Crous P.W."/>
            <person name="Fauchery L."/>
            <person name="Girlanda M."/>
            <person name="Hayes R.D."/>
            <person name="Keri Z."/>
            <person name="LaButti K."/>
            <person name="Lipzen A."/>
            <person name="Lombard V."/>
            <person name="Magnuson J."/>
            <person name="Maillard F."/>
            <person name="Murat C."/>
            <person name="Nolan M."/>
            <person name="Ohm R.A."/>
            <person name="Pangilinan J."/>
            <person name="Pereira M.F."/>
            <person name="Perotto S."/>
            <person name="Peter M."/>
            <person name="Pfister S."/>
            <person name="Riley R."/>
            <person name="Sitrit Y."/>
            <person name="Stielow J.B."/>
            <person name="Szollosi G."/>
            <person name="Zifcakova L."/>
            <person name="Stursova M."/>
            <person name="Spatafora J.W."/>
            <person name="Tedersoo L."/>
            <person name="Vaario L.M."/>
            <person name="Yamada A."/>
            <person name="Yan M."/>
            <person name="Wang P."/>
            <person name="Xu J."/>
            <person name="Bruns T."/>
            <person name="Baldrian P."/>
            <person name="Vilgalys R."/>
            <person name="Dunand C."/>
            <person name="Henrissat B."/>
            <person name="Grigoriev I.V."/>
            <person name="Hibbett D."/>
            <person name="Nagy L.G."/>
            <person name="Martin F.M."/>
        </authorList>
    </citation>
    <scope>NUCLEOTIDE SEQUENCE</scope>
    <source>
        <strain evidence="2">UH-Tt-Lm1</strain>
    </source>
</reference>
<reference evidence="2" key="2">
    <citation type="submission" date="2020-11" db="EMBL/GenBank/DDBJ databases">
        <authorList>
            <consortium name="DOE Joint Genome Institute"/>
            <person name="Kuo A."/>
            <person name="Miyauchi S."/>
            <person name="Kiss E."/>
            <person name="Drula E."/>
            <person name="Kohler A."/>
            <person name="Sanchez-Garcia M."/>
            <person name="Andreopoulos B."/>
            <person name="Barry K.W."/>
            <person name="Bonito G."/>
            <person name="Buee M."/>
            <person name="Carver A."/>
            <person name="Chen C."/>
            <person name="Cichocki N."/>
            <person name="Clum A."/>
            <person name="Culley D."/>
            <person name="Crous P.W."/>
            <person name="Fauchery L."/>
            <person name="Girlanda M."/>
            <person name="Hayes R."/>
            <person name="Keri Z."/>
            <person name="Labutti K."/>
            <person name="Lipzen A."/>
            <person name="Lombard V."/>
            <person name="Magnuson J."/>
            <person name="Maillard F."/>
            <person name="Morin E."/>
            <person name="Murat C."/>
            <person name="Nolan M."/>
            <person name="Ohm R."/>
            <person name="Pangilinan J."/>
            <person name="Pereira M."/>
            <person name="Perotto S."/>
            <person name="Peter M."/>
            <person name="Riley R."/>
            <person name="Sitrit Y."/>
            <person name="Stielow B."/>
            <person name="Szollosi G."/>
            <person name="Zifcakova L."/>
            <person name="Stursova M."/>
            <person name="Spatafora J.W."/>
            <person name="Tedersoo L."/>
            <person name="Vaario L.-M."/>
            <person name="Yamada A."/>
            <person name="Yan M."/>
            <person name="Wang P."/>
            <person name="Xu J."/>
            <person name="Bruns T."/>
            <person name="Baldrian P."/>
            <person name="Vilgalys R."/>
            <person name="Henrissat B."/>
            <person name="Grigoriev I.V."/>
            <person name="Hibbett D."/>
            <person name="Nagy L.G."/>
            <person name="Martin F.M."/>
        </authorList>
    </citation>
    <scope>NUCLEOTIDE SEQUENCE</scope>
    <source>
        <strain evidence="2">UH-Tt-Lm1</strain>
    </source>
</reference>
<keyword evidence="3" id="KW-1185">Reference proteome</keyword>
<dbReference type="AlphaFoldDB" id="A0A9P6L7A4"/>
<organism evidence="2 3">
    <name type="scientific">Thelephora terrestris</name>
    <dbReference type="NCBI Taxonomy" id="56493"/>
    <lineage>
        <taxon>Eukaryota</taxon>
        <taxon>Fungi</taxon>
        <taxon>Dikarya</taxon>
        <taxon>Basidiomycota</taxon>
        <taxon>Agaricomycotina</taxon>
        <taxon>Agaricomycetes</taxon>
        <taxon>Thelephorales</taxon>
        <taxon>Thelephoraceae</taxon>
        <taxon>Thelephora</taxon>
    </lineage>
</organism>
<evidence type="ECO:0000313" key="3">
    <source>
        <dbReference type="Proteomes" id="UP000736335"/>
    </source>
</evidence>
<evidence type="ECO:0000313" key="2">
    <source>
        <dbReference type="EMBL" id="KAF9785369.1"/>
    </source>
</evidence>